<evidence type="ECO:0000256" key="1">
    <source>
        <dbReference type="ARBA" id="ARBA00004651"/>
    </source>
</evidence>
<dbReference type="Pfam" id="PF13231">
    <property type="entry name" value="PMT_2"/>
    <property type="match status" value="1"/>
</dbReference>
<keyword evidence="2" id="KW-1003">Cell membrane</keyword>
<dbReference type="GO" id="GO:0005886">
    <property type="term" value="C:plasma membrane"/>
    <property type="evidence" value="ECO:0007669"/>
    <property type="project" value="UniProtKB-SubCell"/>
</dbReference>
<feature type="transmembrane region" description="Helical" evidence="8">
    <location>
        <begin position="313"/>
        <end position="332"/>
    </location>
</feature>
<keyword evidence="11" id="KW-1185">Reference proteome</keyword>
<reference evidence="10 11" key="1">
    <citation type="submission" date="2019-10" db="EMBL/GenBank/DDBJ databases">
        <title>Whole-genome sequence of the extremophile Heliorestis acidaminivorans DSM 24790.</title>
        <authorList>
            <person name="Kyndt J.A."/>
            <person name="Meyer T.E."/>
        </authorList>
    </citation>
    <scope>NUCLEOTIDE SEQUENCE [LARGE SCALE GENOMIC DNA]</scope>
    <source>
        <strain evidence="10 11">DSM 24790</strain>
    </source>
</reference>
<dbReference type="InterPro" id="IPR038731">
    <property type="entry name" value="RgtA/B/C-like"/>
</dbReference>
<dbReference type="RefSeq" id="WP_151619850.1">
    <property type="nucleotide sequence ID" value="NZ_WBXO01000005.1"/>
</dbReference>
<dbReference type="EMBL" id="WBXO01000005">
    <property type="protein sequence ID" value="KAB2952573.1"/>
    <property type="molecule type" value="Genomic_DNA"/>
</dbReference>
<evidence type="ECO:0000256" key="8">
    <source>
        <dbReference type="SAM" id="Phobius"/>
    </source>
</evidence>
<dbReference type="AlphaFoldDB" id="A0A6I0F279"/>
<protein>
    <recommendedName>
        <fullName evidence="9">Glycosyltransferase RgtA/B/C/D-like domain-containing protein</fullName>
    </recommendedName>
</protein>
<feature type="transmembrane region" description="Helical" evidence="8">
    <location>
        <begin position="166"/>
        <end position="183"/>
    </location>
</feature>
<feature type="transmembrane region" description="Helical" evidence="8">
    <location>
        <begin position="189"/>
        <end position="214"/>
    </location>
</feature>
<dbReference type="PANTHER" id="PTHR33908">
    <property type="entry name" value="MANNOSYLTRANSFERASE YKCB-RELATED"/>
    <property type="match status" value="1"/>
</dbReference>
<dbReference type="OrthoDB" id="9809099at2"/>
<gene>
    <name evidence="10" type="ORF">F9B85_07870</name>
</gene>
<keyword evidence="4" id="KW-0808">Transferase</keyword>
<keyword evidence="3" id="KW-0328">Glycosyltransferase</keyword>
<evidence type="ECO:0000259" key="9">
    <source>
        <dbReference type="Pfam" id="PF13231"/>
    </source>
</evidence>
<dbReference type="GO" id="GO:0016763">
    <property type="term" value="F:pentosyltransferase activity"/>
    <property type="evidence" value="ECO:0007669"/>
    <property type="project" value="TreeGrafter"/>
</dbReference>
<evidence type="ECO:0000256" key="7">
    <source>
        <dbReference type="ARBA" id="ARBA00023136"/>
    </source>
</evidence>
<keyword evidence="5 8" id="KW-0812">Transmembrane</keyword>
<organism evidence="10 11">
    <name type="scientific">Heliorestis acidaminivorans</name>
    <dbReference type="NCBI Taxonomy" id="553427"/>
    <lineage>
        <taxon>Bacteria</taxon>
        <taxon>Bacillati</taxon>
        <taxon>Bacillota</taxon>
        <taxon>Clostridia</taxon>
        <taxon>Eubacteriales</taxon>
        <taxon>Heliobacteriaceae</taxon>
        <taxon>Heliorestis</taxon>
    </lineage>
</organism>
<evidence type="ECO:0000256" key="2">
    <source>
        <dbReference type="ARBA" id="ARBA00022475"/>
    </source>
</evidence>
<feature type="transmembrane region" description="Helical" evidence="8">
    <location>
        <begin position="140"/>
        <end position="159"/>
    </location>
</feature>
<evidence type="ECO:0000256" key="6">
    <source>
        <dbReference type="ARBA" id="ARBA00022989"/>
    </source>
</evidence>
<proteinExistence type="predicted"/>
<dbReference type="PANTHER" id="PTHR33908:SF11">
    <property type="entry name" value="MEMBRANE PROTEIN"/>
    <property type="match status" value="1"/>
</dbReference>
<feature type="transmembrane region" description="Helical" evidence="8">
    <location>
        <begin position="226"/>
        <end position="246"/>
    </location>
</feature>
<feature type="domain" description="Glycosyltransferase RgtA/B/C/D-like" evidence="9">
    <location>
        <begin position="96"/>
        <end position="243"/>
    </location>
</feature>
<comment type="subcellular location">
    <subcellularLocation>
        <location evidence="1">Cell membrane</location>
        <topology evidence="1">Multi-pass membrane protein</topology>
    </subcellularLocation>
</comment>
<evidence type="ECO:0000256" key="3">
    <source>
        <dbReference type="ARBA" id="ARBA00022676"/>
    </source>
</evidence>
<evidence type="ECO:0000256" key="5">
    <source>
        <dbReference type="ARBA" id="ARBA00022692"/>
    </source>
</evidence>
<evidence type="ECO:0000313" key="10">
    <source>
        <dbReference type="EMBL" id="KAB2952573.1"/>
    </source>
</evidence>
<dbReference type="InterPro" id="IPR050297">
    <property type="entry name" value="LipidA_mod_glycosyltrf_83"/>
</dbReference>
<feature type="transmembrane region" description="Helical" evidence="8">
    <location>
        <begin position="113"/>
        <end position="134"/>
    </location>
</feature>
<feature type="transmembrane region" description="Helical" evidence="8">
    <location>
        <begin position="376"/>
        <end position="400"/>
    </location>
</feature>
<accession>A0A6I0F279</accession>
<feature type="transmembrane region" description="Helical" evidence="8">
    <location>
        <begin position="338"/>
        <end position="355"/>
    </location>
</feature>
<comment type="caution">
    <text evidence="10">The sequence shown here is derived from an EMBL/GenBank/DDBJ whole genome shotgun (WGS) entry which is preliminary data.</text>
</comment>
<feature type="transmembrane region" description="Helical" evidence="8">
    <location>
        <begin position="285"/>
        <end position="306"/>
    </location>
</feature>
<dbReference type="GO" id="GO:0009103">
    <property type="term" value="P:lipopolysaccharide biosynthetic process"/>
    <property type="evidence" value="ECO:0007669"/>
    <property type="project" value="UniProtKB-ARBA"/>
</dbReference>
<keyword evidence="7 8" id="KW-0472">Membrane</keyword>
<dbReference type="Proteomes" id="UP000468766">
    <property type="component" value="Unassembled WGS sequence"/>
</dbReference>
<name>A0A6I0F279_9FIRM</name>
<sequence length="509" mass="59317">MFRRLFDRTKLEQFQPDLQGLHSPIVPWIFGGLLLVALLLRLQGIDQPFADFHSWRQSDTAAVARHFYELEMNILRPQLHYYGAPPNYAELEFGLVPYLTALLYHLWGGEAVWIARSVIVIFSLWSIISIYRIANHFWGGWASLAAAFVLALHPTYVYFSRSYQPDVPMIALALAGLANFLAYRKGGSLFHASLGCFWFTLAVLVKPPAAIFYFPLAVWWFYSQRNWYVALAYIVFPIAFTAAYIWSIHGIAQHPFVSGLTVGFAQRLLEQGLPAGWFNDVGHGLFFYTFTPALFLPVLVGLWRVFSGQEWKWILPWMVGLTAFFMLAGNRVLSLLQYYYLVAIPLVALLVAAALSQAERFKEQDSWVWRQSWQKIRYTVLFWLFLAGGSYLVVNTYHWWLPQWWLHNEPWRYERWYSLDQKVLSVGSKLDEITDKDDLLLIVESTPRTLYHSKRFGWFIDPQIFDENYLERARAEGATYLVWMEEGPPPYAGDSNWFQEGFWLVDIRE</sequence>
<evidence type="ECO:0000313" key="11">
    <source>
        <dbReference type="Proteomes" id="UP000468766"/>
    </source>
</evidence>
<keyword evidence="6 8" id="KW-1133">Transmembrane helix</keyword>
<feature type="transmembrane region" description="Helical" evidence="8">
    <location>
        <begin position="20"/>
        <end position="40"/>
    </location>
</feature>
<evidence type="ECO:0000256" key="4">
    <source>
        <dbReference type="ARBA" id="ARBA00022679"/>
    </source>
</evidence>